<evidence type="ECO:0000256" key="6">
    <source>
        <dbReference type="RuleBase" id="RU003870"/>
    </source>
</evidence>
<comment type="caution">
    <text evidence="8">The sequence shown here is derived from an EMBL/GenBank/DDBJ whole genome shotgun (WGS) entry which is preliminary data.</text>
</comment>
<dbReference type="AlphaFoldDB" id="A0A1F6BV07"/>
<dbReference type="Gene3D" id="3.90.930.12">
    <property type="entry name" value="Ribosomal protein L6, alpha-beta domain"/>
    <property type="match status" value="2"/>
</dbReference>
<evidence type="ECO:0000259" key="7">
    <source>
        <dbReference type="Pfam" id="PF00347"/>
    </source>
</evidence>
<dbReference type="GO" id="GO:0019843">
    <property type="term" value="F:rRNA binding"/>
    <property type="evidence" value="ECO:0007669"/>
    <property type="project" value="UniProtKB-UniRule"/>
</dbReference>
<dbReference type="STRING" id="1798471.A3A21_00960"/>
<name>A0A1F6BV07_9BACT</name>
<dbReference type="InterPro" id="IPR036789">
    <property type="entry name" value="Ribosomal_uL6-like_a/b-dom_sf"/>
</dbReference>
<dbReference type="InterPro" id="IPR020040">
    <property type="entry name" value="Ribosomal_uL6_a/b-dom"/>
</dbReference>
<organism evidence="8 9">
    <name type="scientific">Candidatus Jorgensenbacteria bacterium RIFCSPLOWO2_01_FULL_45_25b</name>
    <dbReference type="NCBI Taxonomy" id="1798471"/>
    <lineage>
        <taxon>Bacteria</taxon>
        <taxon>Candidatus Joergenseniibacteriota</taxon>
    </lineage>
</organism>
<comment type="similarity">
    <text evidence="5">Belongs to the universal ribosomal protein uL6 family.</text>
</comment>
<reference evidence="8 9" key="1">
    <citation type="journal article" date="2016" name="Nat. Commun.">
        <title>Thousands of microbial genomes shed light on interconnected biogeochemical processes in an aquifer system.</title>
        <authorList>
            <person name="Anantharaman K."/>
            <person name="Brown C.T."/>
            <person name="Hug L.A."/>
            <person name="Sharon I."/>
            <person name="Castelle C.J."/>
            <person name="Probst A.J."/>
            <person name="Thomas B.C."/>
            <person name="Singh A."/>
            <person name="Wilkins M.J."/>
            <person name="Karaoz U."/>
            <person name="Brodie E.L."/>
            <person name="Williams K.H."/>
            <person name="Hubbard S.S."/>
            <person name="Banfield J.F."/>
        </authorList>
    </citation>
    <scope>NUCLEOTIDE SEQUENCE [LARGE SCALE GENOMIC DNA]</scope>
</reference>
<keyword evidence="1 5" id="KW-0689">Ribosomal protein</keyword>
<evidence type="ECO:0000313" key="9">
    <source>
        <dbReference type="Proteomes" id="UP000176996"/>
    </source>
</evidence>
<proteinExistence type="inferred from homology"/>
<gene>
    <name evidence="8" type="ORF">A3A21_00960</name>
</gene>
<keyword evidence="2 5" id="KW-0687">Ribonucleoprotein</keyword>
<dbReference type="PANTHER" id="PTHR11655">
    <property type="entry name" value="60S/50S RIBOSOMAL PROTEIN L6/L9"/>
    <property type="match status" value="1"/>
</dbReference>
<sequence>MSKIGKKPIEIPEKVSVKKSEDGVLLIEGPLGTLKVRPIEGTLVEVGDKFVAVSVENEKKQYRSNWGTLRSLIQNAVDGVTKGFEKTLLLEGVGYKVNKDGDGLLLALGFSHPVTYAPVPGIVFECEKNTLVKIKGIDKALVGQVASEIRAMKKPEPYKGKGFRYQGEIIRRKAGKKAGSV</sequence>
<dbReference type="SUPFAM" id="SSF56053">
    <property type="entry name" value="Ribosomal protein L6"/>
    <property type="match status" value="2"/>
</dbReference>
<dbReference type="GO" id="GO:0002181">
    <property type="term" value="P:cytoplasmic translation"/>
    <property type="evidence" value="ECO:0007669"/>
    <property type="project" value="TreeGrafter"/>
</dbReference>
<evidence type="ECO:0000313" key="8">
    <source>
        <dbReference type="EMBL" id="OGG40785.1"/>
    </source>
</evidence>
<evidence type="ECO:0000256" key="3">
    <source>
        <dbReference type="ARBA" id="ARBA00035454"/>
    </source>
</evidence>
<keyword evidence="6" id="KW-0699">rRNA-binding</keyword>
<dbReference type="GO" id="GO:0003735">
    <property type="term" value="F:structural constituent of ribosome"/>
    <property type="evidence" value="ECO:0007669"/>
    <property type="project" value="UniProtKB-UniRule"/>
</dbReference>
<feature type="domain" description="Large ribosomal subunit protein uL6 alpha-beta" evidence="7">
    <location>
        <begin position="92"/>
        <end position="165"/>
    </location>
</feature>
<dbReference type="PANTHER" id="PTHR11655:SF14">
    <property type="entry name" value="LARGE RIBOSOMAL SUBUNIT PROTEIN UL6M"/>
    <property type="match status" value="1"/>
</dbReference>
<evidence type="ECO:0000256" key="1">
    <source>
        <dbReference type="ARBA" id="ARBA00022980"/>
    </source>
</evidence>
<accession>A0A1F6BV07</accession>
<dbReference type="NCBIfam" id="TIGR03654">
    <property type="entry name" value="L6_bact"/>
    <property type="match status" value="1"/>
</dbReference>
<dbReference type="PIRSF" id="PIRSF002162">
    <property type="entry name" value="Ribosomal_L6"/>
    <property type="match status" value="1"/>
</dbReference>
<dbReference type="GO" id="GO:0022625">
    <property type="term" value="C:cytosolic large ribosomal subunit"/>
    <property type="evidence" value="ECO:0007669"/>
    <property type="project" value="UniProtKB-UniRule"/>
</dbReference>
<evidence type="ECO:0000256" key="4">
    <source>
        <dbReference type="NCBIfam" id="TIGR03654"/>
    </source>
</evidence>
<dbReference type="InterPro" id="IPR000702">
    <property type="entry name" value="Ribosomal_uL6-like"/>
</dbReference>
<feature type="domain" description="Large ribosomal subunit protein uL6 alpha-beta" evidence="7">
    <location>
        <begin position="11"/>
        <end position="83"/>
    </location>
</feature>
<dbReference type="Pfam" id="PF00347">
    <property type="entry name" value="Ribosomal_L6"/>
    <property type="match status" value="2"/>
</dbReference>
<dbReference type="Proteomes" id="UP000176996">
    <property type="component" value="Unassembled WGS sequence"/>
</dbReference>
<dbReference type="EMBL" id="MFKK01000018">
    <property type="protein sequence ID" value="OGG40785.1"/>
    <property type="molecule type" value="Genomic_DNA"/>
</dbReference>
<protein>
    <recommendedName>
        <fullName evidence="3 4">50S ribosomal protein L6</fullName>
    </recommendedName>
</protein>
<keyword evidence="6" id="KW-0694">RNA-binding</keyword>
<dbReference type="PRINTS" id="PR00059">
    <property type="entry name" value="RIBOSOMALL6"/>
</dbReference>
<comment type="function">
    <text evidence="6">This protein binds to the 23S rRNA, and is important in its secondary structure. It is located near the subunit interface in the base of the L7/L12 stalk, and near the tRNA binding site of the peptidyltransferase center.</text>
</comment>
<evidence type="ECO:0000256" key="2">
    <source>
        <dbReference type="ARBA" id="ARBA00023274"/>
    </source>
</evidence>
<evidence type="ECO:0000256" key="5">
    <source>
        <dbReference type="RuleBase" id="RU003869"/>
    </source>
</evidence>
<dbReference type="InterPro" id="IPR019906">
    <property type="entry name" value="Ribosomal_uL6_bac-type"/>
</dbReference>